<organism evidence="1 2">
    <name type="scientific">Trichinella britovi</name>
    <name type="common">Parasitic roundworm</name>
    <dbReference type="NCBI Taxonomy" id="45882"/>
    <lineage>
        <taxon>Eukaryota</taxon>
        <taxon>Metazoa</taxon>
        <taxon>Ecdysozoa</taxon>
        <taxon>Nematoda</taxon>
        <taxon>Enoplea</taxon>
        <taxon>Dorylaimia</taxon>
        <taxon>Trichinellida</taxon>
        <taxon>Trichinellidae</taxon>
        <taxon>Trichinella</taxon>
    </lineage>
</organism>
<dbReference type="AlphaFoldDB" id="A0A0V1C2R7"/>
<accession>A0A0V1C2R7</accession>
<keyword evidence="2" id="KW-1185">Reference proteome</keyword>
<comment type="caution">
    <text evidence="1">The sequence shown here is derived from an EMBL/GenBank/DDBJ whole genome shotgun (WGS) entry which is preliminary data.</text>
</comment>
<evidence type="ECO:0000313" key="1">
    <source>
        <dbReference type="EMBL" id="KRY43609.1"/>
    </source>
</evidence>
<name>A0A0V1C2R7_TRIBR</name>
<dbReference type="Proteomes" id="UP000054653">
    <property type="component" value="Unassembled WGS sequence"/>
</dbReference>
<evidence type="ECO:0000313" key="2">
    <source>
        <dbReference type="Proteomes" id="UP000054653"/>
    </source>
</evidence>
<dbReference type="EMBL" id="JYDI01001030">
    <property type="protein sequence ID" value="KRY43609.1"/>
    <property type="molecule type" value="Genomic_DNA"/>
</dbReference>
<reference evidence="1 2" key="1">
    <citation type="submission" date="2015-01" db="EMBL/GenBank/DDBJ databases">
        <title>Evolution of Trichinella species and genotypes.</title>
        <authorList>
            <person name="Korhonen P.K."/>
            <person name="Edoardo P."/>
            <person name="Giuseppe L.R."/>
            <person name="Gasser R.B."/>
        </authorList>
    </citation>
    <scope>NUCLEOTIDE SEQUENCE [LARGE SCALE GENOMIC DNA]</scope>
    <source>
        <strain evidence="1">ISS120</strain>
    </source>
</reference>
<sequence>MCCAAVIPSFLFPPSSSTNGERGRIDGLEWARPSEILSMLLNVETCFEHMEMYFRAARIAAERRASLVQYHTDEEVRGALRAMHVQVWDVCDGLKSSLFEAFGVRTGSERFSNEFFRRREKWSESMRVFVGHLHWLFPKAFRGLSGAADKILLQQFKAGLSVNAVKTAVLRSRTDSFTEAIEVAAREIKADAVQEDLQPAVEIPEARAATVTTRKEVEEELAEMVRPLKHLLMTDIPAVAKRAPPQQGRRWEKKDRRTCWTCGKTVSSTARTFPVVVIRSPQIETPSVEGSVGGVRYNMLMDTWYPVTLANEKFMWGSKAPWTSRNPRFSWKPQAGANCRSRTRVSRRLYLGD</sequence>
<protein>
    <submittedName>
        <fullName evidence="1">Uncharacterized protein</fullName>
    </submittedName>
</protein>
<dbReference type="STRING" id="45882.A0A0V1C2R7"/>
<gene>
    <name evidence="1" type="ORF">T03_6090</name>
</gene>
<proteinExistence type="predicted"/>